<sequence length="579" mass="68303">MTDTSYTKIDEMERNTHSGWIYDYGIKVYLKISAYQPLRGSSHFEIPNPWNNPQFGIINPKNNDEFCFHECIKAHCRSDAFRRGGEENLTDRHNINDNPEGFNTHYCLINGEALLKAPFVIYPDNECDSNKLDEKEEDKNKNTVKIQKQKNGKLSRGNMQEDLEMIKEILRNFAELKMTAQDWEKHNSRRKCYLCDGLLQEVRYNKAKYFDNETQKFNEHLSKKEEKAFNEATKCVICKGNLKEEKINKVRDHDHITEKYREAAHREYPIADNMESYKSFTIGQFKFIDTIQFHLPSLEKIATNLHGRKDEYPYELNDPDRFSRTKLPSREEFNTVLGGLNYCEQGCKKCNHEIKGTRKNIYYKQKTVRPRTENAFQNFRTVMIDVFELDPANYITLPLYAFDVMKKVTKVKLELFHKGQGDMHEFVHQRMMRSGNSMASCQIAKTNFSGMKGYDKKPKRGSAWEVKLRYLDKLHLSHSDFPLCPERRIVKREELNPYQNTLIEKLSNDKFVETEKLVATLEIKDRYILHYSNLQQCLALGMELEHVYQLMNNAVFGKTMEDVRRHKRIDLIRPIGKEH</sequence>
<dbReference type="EMBL" id="BEXD01001287">
    <property type="protein sequence ID" value="GBB93363.1"/>
    <property type="molecule type" value="Genomic_DNA"/>
</dbReference>
<feature type="compositionally biased region" description="Basic and acidic residues" evidence="1">
    <location>
        <begin position="131"/>
        <end position="141"/>
    </location>
</feature>
<keyword evidence="3" id="KW-1185">Reference proteome</keyword>
<gene>
    <name evidence="2" type="ORF">RclHR1_21560006</name>
</gene>
<accession>A0A2Z6QSH5</accession>
<evidence type="ECO:0000313" key="2">
    <source>
        <dbReference type="EMBL" id="GBB93363.1"/>
    </source>
</evidence>
<evidence type="ECO:0000313" key="3">
    <source>
        <dbReference type="Proteomes" id="UP000247702"/>
    </source>
</evidence>
<dbReference type="AlphaFoldDB" id="A0A2Z6QSH5"/>
<reference evidence="2 3" key="1">
    <citation type="submission" date="2017-11" db="EMBL/GenBank/DDBJ databases">
        <title>The genome of Rhizophagus clarus HR1 reveals common genetic basis of auxotrophy among arbuscular mycorrhizal fungi.</title>
        <authorList>
            <person name="Kobayashi Y."/>
        </authorList>
    </citation>
    <scope>NUCLEOTIDE SEQUENCE [LARGE SCALE GENOMIC DNA]</scope>
    <source>
        <strain evidence="2 3">HR1</strain>
    </source>
</reference>
<organism evidence="2 3">
    <name type="scientific">Rhizophagus clarus</name>
    <dbReference type="NCBI Taxonomy" id="94130"/>
    <lineage>
        <taxon>Eukaryota</taxon>
        <taxon>Fungi</taxon>
        <taxon>Fungi incertae sedis</taxon>
        <taxon>Mucoromycota</taxon>
        <taxon>Glomeromycotina</taxon>
        <taxon>Glomeromycetes</taxon>
        <taxon>Glomerales</taxon>
        <taxon>Glomeraceae</taxon>
        <taxon>Rhizophagus</taxon>
    </lineage>
</organism>
<name>A0A2Z6QSH5_9GLOM</name>
<evidence type="ECO:0008006" key="4">
    <source>
        <dbReference type="Google" id="ProtNLM"/>
    </source>
</evidence>
<evidence type="ECO:0000256" key="1">
    <source>
        <dbReference type="SAM" id="MobiDB-lite"/>
    </source>
</evidence>
<comment type="caution">
    <text evidence="2">The sequence shown here is derived from an EMBL/GenBank/DDBJ whole genome shotgun (WGS) entry which is preliminary data.</text>
</comment>
<dbReference type="Proteomes" id="UP000247702">
    <property type="component" value="Unassembled WGS sequence"/>
</dbReference>
<protein>
    <recommendedName>
        <fullName evidence="4">DNA-directed DNA polymerase</fullName>
    </recommendedName>
</protein>
<proteinExistence type="predicted"/>
<feature type="region of interest" description="Disordered" evidence="1">
    <location>
        <begin position="131"/>
        <end position="156"/>
    </location>
</feature>